<feature type="region of interest" description="Disordered" evidence="1">
    <location>
        <begin position="149"/>
        <end position="200"/>
    </location>
</feature>
<accession>A0A6P8M7Z3</accession>
<dbReference type="AlphaFoldDB" id="A0A6P8M7Z3"/>
<name>A0A6P8M7Z3_9HYME</name>
<dbReference type="KEGG" id="bbif:117204386"/>
<organism evidence="3 4">
    <name type="scientific">Bombus bifarius</name>
    <dbReference type="NCBI Taxonomy" id="103933"/>
    <lineage>
        <taxon>Eukaryota</taxon>
        <taxon>Metazoa</taxon>
        <taxon>Ecdysozoa</taxon>
        <taxon>Arthropoda</taxon>
        <taxon>Hexapoda</taxon>
        <taxon>Insecta</taxon>
        <taxon>Pterygota</taxon>
        <taxon>Neoptera</taxon>
        <taxon>Endopterygota</taxon>
        <taxon>Hymenoptera</taxon>
        <taxon>Apocrita</taxon>
        <taxon>Aculeata</taxon>
        <taxon>Apoidea</taxon>
        <taxon>Anthophila</taxon>
        <taxon>Apidae</taxon>
        <taxon>Bombus</taxon>
        <taxon>Pyrobombus</taxon>
    </lineage>
</organism>
<dbReference type="GeneID" id="117204386"/>
<feature type="compositionally biased region" description="Basic and acidic residues" evidence="1">
    <location>
        <begin position="157"/>
        <end position="174"/>
    </location>
</feature>
<protein>
    <submittedName>
        <fullName evidence="4">Uncharacterized protein LOC117204386</fullName>
    </submittedName>
</protein>
<keyword evidence="2" id="KW-0732">Signal</keyword>
<reference evidence="4" key="1">
    <citation type="submission" date="2025-08" db="UniProtKB">
        <authorList>
            <consortium name="RefSeq"/>
        </authorList>
    </citation>
    <scope>IDENTIFICATION</scope>
    <source>
        <tissue evidence="4">Muscle</tissue>
    </source>
</reference>
<keyword evidence="3" id="KW-1185">Reference proteome</keyword>
<gene>
    <name evidence="4" type="primary">LOC117204386</name>
</gene>
<feature type="region of interest" description="Disordered" evidence="1">
    <location>
        <begin position="30"/>
        <end position="72"/>
    </location>
</feature>
<feature type="signal peptide" evidence="2">
    <location>
        <begin position="1"/>
        <end position="19"/>
    </location>
</feature>
<evidence type="ECO:0000256" key="2">
    <source>
        <dbReference type="SAM" id="SignalP"/>
    </source>
</evidence>
<evidence type="ECO:0000313" key="4">
    <source>
        <dbReference type="RefSeq" id="XP_033297622.1"/>
    </source>
</evidence>
<sequence length="446" mass="50643">MGQLTMFLMAIFLVHYAFADIMIQPGYEHSHSTQKSDLEEEHQPITQPPETLPNSEDKGHESHPQSHSPRQLVQQQGYMDPGYHLELYPVYSDSYHVPAQALSPMFQHVILPPMSRTAYRRLLSDMNSYGSAGIPGAVLPYYQYPPTAAHNRYRRSNPSEEPDRIQRDEHDDVATKSPLDDSLSVVDLQDQEKKRVNTRQSVSLLGLNPSNMYPVQQQYRSVELKPSYNPYQQIPAEVKQKMPQEMPIASPIETTSSLLANKDLHHALLLQQTSPQKQQQRNSLDSMVSASVQSSPADIVGSQREFKISTEKADNHKDQVGTKLGDIYKIRVHQHVHNHGKFKDNMSKESYSITIPTNAHHDAEPSNNLTPIQPAAEQVYSKPTDLGTNYLPYTQYTVTPQSYPVSDFGNYVGNYVWSCPYPSPYSPYRICFDTNDIQQPVVYQLA</sequence>
<dbReference type="Proteomes" id="UP000515164">
    <property type="component" value="Unplaced"/>
</dbReference>
<evidence type="ECO:0000313" key="3">
    <source>
        <dbReference type="Proteomes" id="UP000515164"/>
    </source>
</evidence>
<feature type="chain" id="PRO_5028140546" evidence="2">
    <location>
        <begin position="20"/>
        <end position="446"/>
    </location>
</feature>
<dbReference type="RefSeq" id="XP_033297622.1">
    <property type="nucleotide sequence ID" value="XM_033441731.1"/>
</dbReference>
<proteinExistence type="predicted"/>
<feature type="compositionally biased region" description="Basic and acidic residues" evidence="1">
    <location>
        <begin position="55"/>
        <end position="64"/>
    </location>
</feature>
<feature type="compositionally biased region" description="Basic and acidic residues" evidence="1">
    <location>
        <begin position="30"/>
        <end position="43"/>
    </location>
</feature>
<evidence type="ECO:0000256" key="1">
    <source>
        <dbReference type="SAM" id="MobiDB-lite"/>
    </source>
</evidence>